<gene>
    <name evidence="2" type="ORF">BSTOLATCC_MIC22095</name>
</gene>
<accession>A0AAU9IV57</accession>
<name>A0AAU9IV57_9CILI</name>
<evidence type="ECO:0000313" key="2">
    <source>
        <dbReference type="EMBL" id="CAG9318727.1"/>
    </source>
</evidence>
<keyword evidence="3" id="KW-1185">Reference proteome</keyword>
<proteinExistence type="predicted"/>
<organism evidence="2 3">
    <name type="scientific">Blepharisma stoltei</name>
    <dbReference type="NCBI Taxonomy" id="1481888"/>
    <lineage>
        <taxon>Eukaryota</taxon>
        <taxon>Sar</taxon>
        <taxon>Alveolata</taxon>
        <taxon>Ciliophora</taxon>
        <taxon>Postciliodesmatophora</taxon>
        <taxon>Heterotrichea</taxon>
        <taxon>Heterotrichida</taxon>
        <taxon>Blepharismidae</taxon>
        <taxon>Blepharisma</taxon>
    </lineage>
</organism>
<dbReference type="Proteomes" id="UP001162131">
    <property type="component" value="Unassembled WGS sequence"/>
</dbReference>
<sequence length="199" mass="23356">MLTNCNSMQSMSRSAGYVFNIGLPRNFADLILNFEIELDFSITVEKVSRLMELYTKAIEYYEAVGDLKFIHYSERLRKLMTRPEVLNLFHQKPKIIEKAPEVKINLVKQEENHKVKRPQSAKHRPVLVKKTTDAITSHSNETSLTSIRIKENIKTQEGDSLEKRLEERRRNTVTHPKRRYSNPQQQPTNIQNIHILEKK</sequence>
<comment type="caution">
    <text evidence="2">The sequence shown here is derived from an EMBL/GenBank/DDBJ whole genome shotgun (WGS) entry which is preliminary data.</text>
</comment>
<dbReference type="AlphaFoldDB" id="A0AAU9IV57"/>
<reference evidence="2" key="1">
    <citation type="submission" date="2021-09" db="EMBL/GenBank/DDBJ databases">
        <authorList>
            <consortium name="AG Swart"/>
            <person name="Singh M."/>
            <person name="Singh A."/>
            <person name="Seah K."/>
            <person name="Emmerich C."/>
        </authorList>
    </citation>
    <scope>NUCLEOTIDE SEQUENCE</scope>
    <source>
        <strain evidence="2">ATCC30299</strain>
    </source>
</reference>
<dbReference type="EMBL" id="CAJZBQ010000021">
    <property type="protein sequence ID" value="CAG9318727.1"/>
    <property type="molecule type" value="Genomic_DNA"/>
</dbReference>
<evidence type="ECO:0000313" key="3">
    <source>
        <dbReference type="Proteomes" id="UP001162131"/>
    </source>
</evidence>
<evidence type="ECO:0000256" key="1">
    <source>
        <dbReference type="SAM" id="MobiDB-lite"/>
    </source>
</evidence>
<feature type="compositionally biased region" description="Basic and acidic residues" evidence="1">
    <location>
        <begin position="158"/>
        <end position="170"/>
    </location>
</feature>
<feature type="compositionally biased region" description="Basic residues" evidence="1">
    <location>
        <begin position="171"/>
        <end position="180"/>
    </location>
</feature>
<protein>
    <submittedName>
        <fullName evidence="2">Uncharacterized protein</fullName>
    </submittedName>
</protein>
<feature type="region of interest" description="Disordered" evidence="1">
    <location>
        <begin position="158"/>
        <end position="189"/>
    </location>
</feature>